<keyword evidence="4" id="KW-1185">Reference proteome</keyword>
<dbReference type="SUPFAM" id="SSF50630">
    <property type="entry name" value="Acid proteases"/>
    <property type="match status" value="1"/>
</dbReference>
<proteinExistence type="predicted"/>
<sequence>MKCYNCNELGHFGRDCTRRKITEKPAEKEKHEQSTKSTAKMFTASLSKWICGSVGTEKGQDDLVGLQMVANVRLLGLSRKALLDNGSQISIIPLKMFQASLASGVNLDEDVEEIPIDQQVPVYDASGNKMRFKGAGRLTLQLESGTEQRITLFVMAGGDAMLVLGTDALKAAPTEIFMSGVFTVLDT</sequence>
<dbReference type="GO" id="GO:0003676">
    <property type="term" value="F:nucleic acid binding"/>
    <property type="evidence" value="ECO:0007669"/>
    <property type="project" value="InterPro"/>
</dbReference>
<dbReference type="PROSITE" id="PS50158">
    <property type="entry name" value="ZF_CCHC"/>
    <property type="match status" value="1"/>
</dbReference>
<dbReference type="Proteomes" id="UP000024635">
    <property type="component" value="Unassembled WGS sequence"/>
</dbReference>
<dbReference type="GO" id="GO:0008270">
    <property type="term" value="F:zinc ion binding"/>
    <property type="evidence" value="ECO:0007669"/>
    <property type="project" value="UniProtKB-KW"/>
</dbReference>
<keyword evidence="1" id="KW-0479">Metal-binding</keyword>
<gene>
    <name evidence="3" type="primary">Acey_s0877.g2819</name>
    <name evidence="3" type="ORF">Y032_0877g2819</name>
</gene>
<reference evidence="4" key="1">
    <citation type="journal article" date="2015" name="Nat. Genet.">
        <title>The genome and transcriptome of the zoonotic hookworm Ancylostoma ceylanicum identify infection-specific gene families.</title>
        <authorList>
            <person name="Schwarz E.M."/>
            <person name="Hu Y."/>
            <person name="Antoshechkin I."/>
            <person name="Miller M.M."/>
            <person name="Sternberg P.W."/>
            <person name="Aroian R.V."/>
        </authorList>
    </citation>
    <scope>NUCLEOTIDE SEQUENCE</scope>
    <source>
        <strain evidence="4">HY135</strain>
    </source>
</reference>
<dbReference type="InterPro" id="IPR001878">
    <property type="entry name" value="Znf_CCHC"/>
</dbReference>
<name>A0A016WAF6_9BILA</name>
<dbReference type="InterPro" id="IPR036875">
    <property type="entry name" value="Znf_CCHC_sf"/>
</dbReference>
<evidence type="ECO:0000313" key="4">
    <source>
        <dbReference type="Proteomes" id="UP000024635"/>
    </source>
</evidence>
<dbReference type="Pfam" id="PF00098">
    <property type="entry name" value="zf-CCHC"/>
    <property type="match status" value="1"/>
</dbReference>
<dbReference type="GO" id="GO:0005737">
    <property type="term" value="C:cytoplasm"/>
    <property type="evidence" value="ECO:0007669"/>
    <property type="project" value="UniProtKB-ARBA"/>
</dbReference>
<dbReference type="SMART" id="SM00343">
    <property type="entry name" value="ZnF_C2HC"/>
    <property type="match status" value="1"/>
</dbReference>
<keyword evidence="1" id="KW-0862">Zinc</keyword>
<dbReference type="Gene3D" id="4.10.60.10">
    <property type="entry name" value="Zinc finger, CCHC-type"/>
    <property type="match status" value="1"/>
</dbReference>
<organism evidence="3 4">
    <name type="scientific">Ancylostoma ceylanicum</name>
    <dbReference type="NCBI Taxonomy" id="53326"/>
    <lineage>
        <taxon>Eukaryota</taxon>
        <taxon>Metazoa</taxon>
        <taxon>Ecdysozoa</taxon>
        <taxon>Nematoda</taxon>
        <taxon>Chromadorea</taxon>
        <taxon>Rhabditida</taxon>
        <taxon>Rhabditina</taxon>
        <taxon>Rhabditomorpha</taxon>
        <taxon>Strongyloidea</taxon>
        <taxon>Ancylostomatidae</taxon>
        <taxon>Ancylostomatinae</taxon>
        <taxon>Ancylostoma</taxon>
    </lineage>
</organism>
<dbReference type="SUPFAM" id="SSF57756">
    <property type="entry name" value="Retrovirus zinc finger-like domains"/>
    <property type="match status" value="1"/>
</dbReference>
<dbReference type="GO" id="GO:0019899">
    <property type="term" value="F:enzyme binding"/>
    <property type="evidence" value="ECO:0007669"/>
    <property type="project" value="UniProtKB-ARBA"/>
</dbReference>
<accession>A0A016WAF6</accession>
<protein>
    <recommendedName>
        <fullName evidence="2">CCHC-type domain-containing protein</fullName>
    </recommendedName>
</protein>
<evidence type="ECO:0000259" key="2">
    <source>
        <dbReference type="PROSITE" id="PS50158"/>
    </source>
</evidence>
<dbReference type="EMBL" id="JARK01000477">
    <property type="protein sequence ID" value="EYC36600.1"/>
    <property type="molecule type" value="Genomic_DNA"/>
</dbReference>
<keyword evidence="1" id="KW-0863">Zinc-finger</keyword>
<dbReference type="AlphaFoldDB" id="A0A016WAF6"/>
<dbReference type="Gene3D" id="2.40.70.10">
    <property type="entry name" value="Acid Proteases"/>
    <property type="match status" value="1"/>
</dbReference>
<evidence type="ECO:0000256" key="1">
    <source>
        <dbReference type="PROSITE-ProRule" id="PRU00047"/>
    </source>
</evidence>
<evidence type="ECO:0000313" key="3">
    <source>
        <dbReference type="EMBL" id="EYC36600.1"/>
    </source>
</evidence>
<dbReference type="InterPro" id="IPR021109">
    <property type="entry name" value="Peptidase_aspartic_dom_sf"/>
</dbReference>
<comment type="caution">
    <text evidence="3">The sequence shown here is derived from an EMBL/GenBank/DDBJ whole genome shotgun (WGS) entry which is preliminary data.</text>
</comment>
<dbReference type="OrthoDB" id="5871389at2759"/>
<feature type="domain" description="CCHC-type" evidence="2">
    <location>
        <begin position="2"/>
        <end position="18"/>
    </location>
</feature>